<dbReference type="Proteomes" id="UP000183832">
    <property type="component" value="Unassembled WGS sequence"/>
</dbReference>
<sequence length="69" mass="7926">MFWMSRWAIAICSVNKSSTLAINKGKRNCAFLICVESIHQTSDSWGSSFRFVGDPREITEDSREKFCVF</sequence>
<dbReference type="AlphaFoldDB" id="A0A1J1IVD0"/>
<reference evidence="1 2" key="1">
    <citation type="submission" date="2015-04" db="EMBL/GenBank/DDBJ databases">
        <authorList>
            <person name="Syromyatnikov M.Y."/>
            <person name="Popov V.N."/>
        </authorList>
    </citation>
    <scope>NUCLEOTIDE SEQUENCE [LARGE SCALE GENOMIC DNA]</scope>
</reference>
<name>A0A1J1IVD0_9DIPT</name>
<accession>A0A1J1IVD0</accession>
<dbReference type="EMBL" id="CVRI01000059">
    <property type="protein sequence ID" value="CRL03102.1"/>
    <property type="molecule type" value="Genomic_DNA"/>
</dbReference>
<gene>
    <name evidence="1" type="ORF">CLUMA_CG016911</name>
</gene>
<proteinExistence type="predicted"/>
<evidence type="ECO:0000313" key="1">
    <source>
        <dbReference type="EMBL" id="CRL03102.1"/>
    </source>
</evidence>
<evidence type="ECO:0000313" key="2">
    <source>
        <dbReference type="Proteomes" id="UP000183832"/>
    </source>
</evidence>
<keyword evidence="2" id="KW-1185">Reference proteome</keyword>
<organism evidence="1 2">
    <name type="scientific">Clunio marinus</name>
    <dbReference type="NCBI Taxonomy" id="568069"/>
    <lineage>
        <taxon>Eukaryota</taxon>
        <taxon>Metazoa</taxon>
        <taxon>Ecdysozoa</taxon>
        <taxon>Arthropoda</taxon>
        <taxon>Hexapoda</taxon>
        <taxon>Insecta</taxon>
        <taxon>Pterygota</taxon>
        <taxon>Neoptera</taxon>
        <taxon>Endopterygota</taxon>
        <taxon>Diptera</taxon>
        <taxon>Nematocera</taxon>
        <taxon>Chironomoidea</taxon>
        <taxon>Chironomidae</taxon>
        <taxon>Clunio</taxon>
    </lineage>
</organism>
<protein>
    <submittedName>
        <fullName evidence="1">CLUMA_CG016911, isoform A</fullName>
    </submittedName>
</protein>